<proteinExistence type="predicted"/>
<dbReference type="Gene3D" id="2.20.25.240">
    <property type="match status" value="4"/>
</dbReference>
<dbReference type="Pfam" id="PF04500">
    <property type="entry name" value="FLYWCH"/>
    <property type="match status" value="4"/>
</dbReference>
<dbReference type="Proteomes" id="UP001107558">
    <property type="component" value="Chromosome 3"/>
</dbReference>
<evidence type="ECO:0000256" key="2">
    <source>
        <dbReference type="ARBA" id="ARBA00022771"/>
    </source>
</evidence>
<dbReference type="EMBL" id="JADBJN010000003">
    <property type="protein sequence ID" value="KAG5672373.1"/>
    <property type="molecule type" value="Genomic_DNA"/>
</dbReference>
<feature type="domain" description="FLYWCH-type" evidence="4">
    <location>
        <begin position="154"/>
        <end position="204"/>
    </location>
</feature>
<evidence type="ECO:0000259" key="4">
    <source>
        <dbReference type="Pfam" id="PF04500"/>
    </source>
</evidence>
<dbReference type="InterPro" id="IPR007588">
    <property type="entry name" value="Znf_FLYWCH"/>
</dbReference>
<evidence type="ECO:0000256" key="1">
    <source>
        <dbReference type="ARBA" id="ARBA00022723"/>
    </source>
</evidence>
<reference evidence="5" key="1">
    <citation type="submission" date="2021-03" db="EMBL/GenBank/DDBJ databases">
        <title>Chromosome level genome of the anhydrobiotic midge Polypedilum vanderplanki.</title>
        <authorList>
            <person name="Yoshida Y."/>
            <person name="Kikawada T."/>
            <person name="Gusev O."/>
        </authorList>
    </citation>
    <scope>NUCLEOTIDE SEQUENCE</scope>
    <source>
        <strain evidence="5">NIAS01</strain>
        <tissue evidence="5">Whole body or cell culture</tissue>
    </source>
</reference>
<dbReference type="GO" id="GO:0008270">
    <property type="term" value="F:zinc ion binding"/>
    <property type="evidence" value="ECO:0007669"/>
    <property type="project" value="UniProtKB-KW"/>
</dbReference>
<feature type="domain" description="FLYWCH-type" evidence="4">
    <location>
        <begin position="221"/>
        <end position="284"/>
    </location>
</feature>
<dbReference type="PANTHER" id="PTHR31665">
    <property type="entry name" value="FLYWCH FAMILY MEMBER 2-RELATED"/>
    <property type="match status" value="1"/>
</dbReference>
<feature type="domain" description="FLYWCH-type" evidence="4">
    <location>
        <begin position="10"/>
        <end position="49"/>
    </location>
</feature>
<keyword evidence="2" id="KW-0863">Zinc-finger</keyword>
<name>A0A9J6BRV6_POLVA</name>
<keyword evidence="1" id="KW-0479">Metal-binding</keyword>
<dbReference type="PANTHER" id="PTHR31665:SF0">
    <property type="entry name" value="FLYWCH FAMILY MEMBER 2"/>
    <property type="match status" value="1"/>
</dbReference>
<organism evidence="5 6">
    <name type="scientific">Polypedilum vanderplanki</name>
    <name type="common">Sleeping chironomid midge</name>
    <dbReference type="NCBI Taxonomy" id="319348"/>
    <lineage>
        <taxon>Eukaryota</taxon>
        <taxon>Metazoa</taxon>
        <taxon>Ecdysozoa</taxon>
        <taxon>Arthropoda</taxon>
        <taxon>Hexapoda</taxon>
        <taxon>Insecta</taxon>
        <taxon>Pterygota</taxon>
        <taxon>Neoptera</taxon>
        <taxon>Endopterygota</taxon>
        <taxon>Diptera</taxon>
        <taxon>Nematocera</taxon>
        <taxon>Chironomoidea</taxon>
        <taxon>Chironomidae</taxon>
        <taxon>Chironominae</taxon>
        <taxon>Polypedilum</taxon>
        <taxon>Polypedilum</taxon>
    </lineage>
</organism>
<dbReference type="AlphaFoldDB" id="A0A9J6BRV6"/>
<feature type="domain" description="FLYWCH-type" evidence="4">
    <location>
        <begin position="68"/>
        <end position="123"/>
    </location>
</feature>
<keyword evidence="6" id="KW-1185">Reference proteome</keyword>
<comment type="caution">
    <text evidence="5">The sequence shown here is derived from an EMBL/GenBank/DDBJ whole genome shotgun (WGS) entry which is preliminary data.</text>
</comment>
<sequence>MNKRKQIGSSVKIWWRCTFCSKRKKNPCHARCITNNNEIIKISSPSHNHPPQLNSTKDKKDIKDLLQYVISQRKKPLVVVDDYLYRRNRDNYWRCIRCSSKKCRASLLLTEESYTLLITEHTHLPETEKLKNKELFPFNYALLTPPQPHLSAEYVPNRRGGFNLWYNGHIYRKKVEYSNSTNWVCLNNNCNARVVTRNTESNTIIKLDYPVGVWSKIDYEYITSENGRELLKLANGYLFRKEAKFKNHIDWVCVNNSLISERCTARAAINTEKLVKLSRAKHNHKNQ</sequence>
<gene>
    <name evidence="5" type="ORF">PVAND_002505</name>
</gene>
<protein>
    <recommendedName>
        <fullName evidence="4">FLYWCH-type domain-containing protein</fullName>
    </recommendedName>
</protein>
<dbReference type="InterPro" id="IPR040312">
    <property type="entry name" value="FWCH1/FWCH2"/>
</dbReference>
<keyword evidence="3" id="KW-0862">Zinc</keyword>
<evidence type="ECO:0000256" key="3">
    <source>
        <dbReference type="ARBA" id="ARBA00022833"/>
    </source>
</evidence>
<evidence type="ECO:0000313" key="6">
    <source>
        <dbReference type="Proteomes" id="UP001107558"/>
    </source>
</evidence>
<accession>A0A9J6BRV6</accession>
<evidence type="ECO:0000313" key="5">
    <source>
        <dbReference type="EMBL" id="KAG5672373.1"/>
    </source>
</evidence>
<dbReference type="OrthoDB" id="167578at2759"/>